<protein>
    <submittedName>
        <fullName evidence="1">Uncharacterized protein</fullName>
    </submittedName>
</protein>
<dbReference type="AlphaFoldDB" id="A0A1D6HWR5"/>
<accession>A0A1D6HWR5</accession>
<dbReference type="EMBL" id="CM007650">
    <property type="protein sequence ID" value="ONM52663.1"/>
    <property type="molecule type" value="Genomic_DNA"/>
</dbReference>
<evidence type="ECO:0000313" key="1">
    <source>
        <dbReference type="EMBL" id="ONM52663.1"/>
    </source>
</evidence>
<proteinExistence type="predicted"/>
<reference evidence="1" key="1">
    <citation type="submission" date="2015-12" db="EMBL/GenBank/DDBJ databases">
        <title>Update maize B73 reference genome by single molecule sequencing technologies.</title>
        <authorList>
            <consortium name="Maize Genome Sequencing Project"/>
            <person name="Ware D."/>
        </authorList>
    </citation>
    <scope>NUCLEOTIDE SEQUENCE [LARGE SCALE GENOMIC DNA]</scope>
    <source>
        <tissue evidence="1">Seedling</tissue>
    </source>
</reference>
<sequence>MNGTVFVVLAILRSSREIIKECHKSQIGT</sequence>
<name>A0A1D6HWR5_MAIZE</name>
<organism evidence="1">
    <name type="scientific">Zea mays</name>
    <name type="common">Maize</name>
    <dbReference type="NCBI Taxonomy" id="4577"/>
    <lineage>
        <taxon>Eukaryota</taxon>
        <taxon>Viridiplantae</taxon>
        <taxon>Streptophyta</taxon>
        <taxon>Embryophyta</taxon>
        <taxon>Tracheophyta</taxon>
        <taxon>Spermatophyta</taxon>
        <taxon>Magnoliopsida</taxon>
        <taxon>Liliopsida</taxon>
        <taxon>Poales</taxon>
        <taxon>Poaceae</taxon>
        <taxon>PACMAD clade</taxon>
        <taxon>Panicoideae</taxon>
        <taxon>Andropogonodae</taxon>
        <taxon>Andropogoneae</taxon>
        <taxon>Tripsacinae</taxon>
        <taxon>Zea</taxon>
    </lineage>
</organism>
<gene>
    <name evidence="1" type="ORF">ZEAMMB73_Zm00001d019310</name>
</gene>